<dbReference type="InterPro" id="IPR007860">
    <property type="entry name" value="DNA_mmatch_repair_MutS_con_dom"/>
</dbReference>
<evidence type="ECO:0000256" key="1">
    <source>
        <dbReference type="ARBA" id="ARBA00004123"/>
    </source>
</evidence>
<evidence type="ECO:0000256" key="7">
    <source>
        <dbReference type="ARBA" id="ARBA00023125"/>
    </source>
</evidence>
<dbReference type="Gene3D" id="3.40.50.300">
    <property type="entry name" value="P-loop containing nucleotide triphosphate hydrolases"/>
    <property type="match status" value="1"/>
</dbReference>
<evidence type="ECO:0000256" key="6">
    <source>
        <dbReference type="ARBA" id="ARBA00022840"/>
    </source>
</evidence>
<organism evidence="13 14">
    <name type="scientific">Porites lobata</name>
    <dbReference type="NCBI Taxonomy" id="104759"/>
    <lineage>
        <taxon>Eukaryota</taxon>
        <taxon>Metazoa</taxon>
        <taxon>Cnidaria</taxon>
        <taxon>Anthozoa</taxon>
        <taxon>Hexacorallia</taxon>
        <taxon>Scleractinia</taxon>
        <taxon>Fungiina</taxon>
        <taxon>Poritidae</taxon>
        <taxon>Porites</taxon>
    </lineage>
</organism>
<evidence type="ECO:0000313" key="14">
    <source>
        <dbReference type="Proteomes" id="UP001159405"/>
    </source>
</evidence>
<dbReference type="InterPro" id="IPR007861">
    <property type="entry name" value="DNA_mismatch_repair_MutS_clamp"/>
</dbReference>
<reference evidence="13 14" key="1">
    <citation type="submission" date="2022-05" db="EMBL/GenBank/DDBJ databases">
        <authorList>
            <consortium name="Genoscope - CEA"/>
            <person name="William W."/>
        </authorList>
    </citation>
    <scope>NUCLEOTIDE SEQUENCE [LARGE SCALE GENOMIC DNA]</scope>
</reference>
<dbReference type="SMART" id="SM00533">
    <property type="entry name" value="MUTSd"/>
    <property type="match status" value="1"/>
</dbReference>
<dbReference type="EMBL" id="CALNXK010000094">
    <property type="protein sequence ID" value="CAH3152725.1"/>
    <property type="molecule type" value="Genomic_DNA"/>
</dbReference>
<keyword evidence="5 11" id="KW-0227">DNA damage</keyword>
<dbReference type="InterPro" id="IPR036187">
    <property type="entry name" value="DNA_mismatch_repair_MutS_sf"/>
</dbReference>
<dbReference type="Proteomes" id="UP001159405">
    <property type="component" value="Unassembled WGS sequence"/>
</dbReference>
<evidence type="ECO:0000259" key="12">
    <source>
        <dbReference type="PROSITE" id="PS00486"/>
    </source>
</evidence>
<gene>
    <name evidence="13" type="ORF">PLOB_00049234</name>
</gene>
<keyword evidence="9" id="KW-0539">Nucleus</keyword>
<comment type="caution">
    <text evidence="13">The sequence shown here is derived from an EMBL/GenBank/DDBJ whole genome shotgun (WGS) entry which is preliminary data.</text>
</comment>
<evidence type="ECO:0000256" key="4">
    <source>
        <dbReference type="ARBA" id="ARBA00022741"/>
    </source>
</evidence>
<accession>A0ABN8Q0V4</accession>
<dbReference type="Pfam" id="PF05192">
    <property type="entry name" value="MutS_III"/>
    <property type="match status" value="2"/>
</dbReference>
<dbReference type="PIRSF" id="PIRSF005813">
    <property type="entry name" value="MSH2"/>
    <property type="match status" value="1"/>
</dbReference>
<dbReference type="Gene3D" id="3.30.420.110">
    <property type="entry name" value="MutS, connector domain"/>
    <property type="match status" value="1"/>
</dbReference>
<evidence type="ECO:0000256" key="5">
    <source>
        <dbReference type="ARBA" id="ARBA00022763"/>
    </source>
</evidence>
<dbReference type="InterPro" id="IPR036678">
    <property type="entry name" value="MutS_con_dom_sf"/>
</dbReference>
<keyword evidence="8 11" id="KW-0234">DNA repair</keyword>
<dbReference type="Pfam" id="PF05188">
    <property type="entry name" value="MutS_II"/>
    <property type="match status" value="1"/>
</dbReference>
<dbReference type="SUPFAM" id="SSF48334">
    <property type="entry name" value="DNA repair protein MutS, domain III"/>
    <property type="match status" value="2"/>
</dbReference>
<dbReference type="PANTHER" id="PTHR11361:SF35">
    <property type="entry name" value="DNA MISMATCH REPAIR PROTEIN MSH2"/>
    <property type="match status" value="1"/>
</dbReference>
<comment type="function">
    <text evidence="11">Component of the post-replicative DNA mismatch repair system (MMR).</text>
</comment>
<dbReference type="Gene3D" id="1.10.1420.10">
    <property type="match status" value="3"/>
</dbReference>
<dbReference type="SUPFAM" id="SSF53150">
    <property type="entry name" value="DNA repair protein MutS, domain II"/>
    <property type="match status" value="1"/>
</dbReference>
<protein>
    <recommendedName>
        <fullName evidence="3">DNA mismatch repair protein Msh2</fullName>
    </recommendedName>
    <alternativeName>
        <fullName evidence="10">MutS protein homolog 2</fullName>
    </alternativeName>
</protein>
<dbReference type="Pfam" id="PF01624">
    <property type="entry name" value="MutS_I"/>
    <property type="match status" value="1"/>
</dbReference>
<dbReference type="Pfam" id="PF05190">
    <property type="entry name" value="MutS_IV"/>
    <property type="match status" value="1"/>
</dbReference>
<dbReference type="InterPro" id="IPR045076">
    <property type="entry name" value="MutS"/>
</dbReference>
<dbReference type="CDD" id="cd03285">
    <property type="entry name" value="ABC_MSH2_euk"/>
    <property type="match status" value="1"/>
</dbReference>
<name>A0ABN8Q0V4_9CNID</name>
<dbReference type="SUPFAM" id="SSF52540">
    <property type="entry name" value="P-loop containing nucleoside triphosphate hydrolases"/>
    <property type="match status" value="1"/>
</dbReference>
<proteinExistence type="inferred from homology"/>
<evidence type="ECO:0000256" key="11">
    <source>
        <dbReference type="RuleBase" id="RU003756"/>
    </source>
</evidence>
<dbReference type="SMART" id="SM00534">
    <property type="entry name" value="MUTSac"/>
    <property type="match status" value="1"/>
</dbReference>
<dbReference type="InterPro" id="IPR032642">
    <property type="entry name" value="Msh2_ATP-bd"/>
</dbReference>
<dbReference type="PANTHER" id="PTHR11361">
    <property type="entry name" value="DNA MISMATCH REPAIR PROTEIN MUTS FAMILY MEMBER"/>
    <property type="match status" value="1"/>
</dbReference>
<dbReference type="InterPro" id="IPR027417">
    <property type="entry name" value="P-loop_NTPase"/>
</dbReference>
<evidence type="ECO:0000256" key="8">
    <source>
        <dbReference type="ARBA" id="ARBA00023204"/>
    </source>
</evidence>
<evidence type="ECO:0000256" key="10">
    <source>
        <dbReference type="ARBA" id="ARBA00029795"/>
    </source>
</evidence>
<dbReference type="PROSITE" id="PS00486">
    <property type="entry name" value="DNA_MISMATCH_REPAIR_2"/>
    <property type="match status" value="1"/>
</dbReference>
<evidence type="ECO:0000256" key="3">
    <source>
        <dbReference type="ARBA" id="ARBA00019549"/>
    </source>
</evidence>
<comment type="similarity">
    <text evidence="2 11">Belongs to the DNA mismatch repair MutS family.</text>
</comment>
<dbReference type="InterPro" id="IPR007696">
    <property type="entry name" value="DNA_mismatch_repair_MutS_core"/>
</dbReference>
<feature type="domain" description="DNA mismatch repair proteins mutS family" evidence="12">
    <location>
        <begin position="946"/>
        <end position="962"/>
    </location>
</feature>
<keyword evidence="7 11" id="KW-0238">DNA-binding</keyword>
<evidence type="ECO:0000313" key="13">
    <source>
        <dbReference type="EMBL" id="CAH3152725.1"/>
    </source>
</evidence>
<evidence type="ECO:0000256" key="2">
    <source>
        <dbReference type="ARBA" id="ARBA00006271"/>
    </source>
</evidence>
<sequence length="1137" mass="127182">MAVQPCQQFSLDGAAEQGFLAFYRSLPEKPETTFRVFDRSDYYTVHGPDALFAAKEVFKTMSVIKHLGSGEKKVPSVILSKMNFESTVRDLLLVRQYRVEMYRASKGTKNTSAWELVAKASPGNLQQFEDILFGNNDMSVSAVVMAIKLGTENGQRIVGASYADSEARKFGVCEFVDNDQFSNLEALLVQLGPKECLLPQHDSTADAAKVQEVIQRSNILISERKKAEFSNKDIVQDLNRLLKLGASGNSSTLPEMDLTHATAALASLIKYLEFLADETNFGQFHLSTFDLTQFMKLDAAAVRALNLLPNPLDGGNKSMCLVGLLNKCKTAQGQRLLAQWVKQPLMDKNKIEERLDIVEAFFEDTELRQTIQVLKIKFNPRVGHWHLMWMASQIFLSMSMFSWSTLLISLQSILSTHNFIFSSWRVHTSTCTITSLSPPSILPGNLSPVLHLVDHYSIFSAANGGLVKTLRYCEQALEGGGVGVLIPHSLLLFDETLACPHFFIAFLSIDILNFRRCKKKEIAFHTLAISSPLSQPPPLLMFFHDHSFLVLLPLSELLKQAILVLEDFSQLIFVFFSISLKEELRKVPDFSRLGKKFQRLKANLQDCVRVYQALHRLPSFIEILAGYEGNHQGLIRDCFSTPLKDLVEDFQKFTELVETTVDLEQVENHEYLIKASFDEGLQECREKMDEILEQIPVELNKAARDLGLEAGKSIKLESNNQFGYFFRITKKEEKALRNSKRFTTIDTRKDGIRFNNSALRQLNEQFQGYKETYNDVQSKLANEVIKVAGGYSEPMQMLSDIIAQIDALISFAHVSANAPIPYVRPKITPKGEGHMKLEMARHPCLEVQDDVAFIANDITLERGEKEFLIITGPNMGGKSTYIRQTGVIVLMAQLGCFVPCNTAEVTITDCILARVGSGDSQLKGVSTFMSEMLETASILRSATENSLIIIDELGRGTSTYDGFGLAWAISQYIATKIQCFCLFATHFHELTALADEVSTVTNLHVTAMTSSGTLTLLYKVKPGVCDQSFGIHVAELAHFPTRVIDFARQKAAELEDFQGSTAPLGEGVLDSDSGLSPAKRRRLIKQEGEEIIKDFLSQVAKLPIETMTDDQTTQEVSKLKEEVLARNNPYIQELLAK</sequence>
<keyword evidence="14" id="KW-1185">Reference proteome</keyword>
<keyword evidence="4 11" id="KW-0547">Nucleotide-binding</keyword>
<evidence type="ECO:0000256" key="9">
    <source>
        <dbReference type="ARBA" id="ARBA00023242"/>
    </source>
</evidence>
<dbReference type="InterPro" id="IPR007695">
    <property type="entry name" value="DNA_mismatch_repair_MutS-lik_N"/>
</dbReference>
<dbReference type="InterPro" id="IPR016151">
    <property type="entry name" value="DNA_mismatch_repair_MutS_N"/>
</dbReference>
<dbReference type="InterPro" id="IPR000432">
    <property type="entry name" value="DNA_mismatch_repair_MutS_C"/>
</dbReference>
<keyword evidence="6" id="KW-0067">ATP-binding</keyword>
<comment type="subcellular location">
    <subcellularLocation>
        <location evidence="1">Nucleus</location>
    </subcellularLocation>
</comment>
<dbReference type="Gene3D" id="3.40.1170.10">
    <property type="entry name" value="DNA repair protein MutS, domain I"/>
    <property type="match status" value="1"/>
</dbReference>
<dbReference type="Pfam" id="PF00488">
    <property type="entry name" value="MutS_V"/>
    <property type="match status" value="1"/>
</dbReference>
<dbReference type="InterPro" id="IPR011184">
    <property type="entry name" value="DNA_mismatch_repair_Msh2"/>
</dbReference>